<dbReference type="SUPFAM" id="SSF56645">
    <property type="entry name" value="Acyl-CoA dehydrogenase NM domain-like"/>
    <property type="match status" value="1"/>
</dbReference>
<dbReference type="InterPro" id="IPR037069">
    <property type="entry name" value="AcylCoA_DH/ox_N_sf"/>
</dbReference>
<dbReference type="Gene3D" id="1.10.540.10">
    <property type="entry name" value="Acyl-CoA dehydrogenase/oxidase, N-terminal domain"/>
    <property type="match status" value="1"/>
</dbReference>
<keyword evidence="3" id="KW-0285">Flavoprotein</keyword>
<dbReference type="EMBL" id="CACSIP010000075">
    <property type="protein sequence ID" value="CAA0137568.1"/>
    <property type="molecule type" value="Genomic_DNA"/>
</dbReference>
<evidence type="ECO:0000256" key="4">
    <source>
        <dbReference type="ARBA" id="ARBA00022827"/>
    </source>
</evidence>
<dbReference type="PANTHER" id="PTHR43884">
    <property type="entry name" value="ACYL-COA DEHYDROGENASE"/>
    <property type="match status" value="1"/>
</dbReference>
<dbReference type="AlphaFoldDB" id="A0A5S9R9R0"/>
<comment type="similarity">
    <text evidence="2">Belongs to the acyl-CoA dehydrogenase family.</text>
</comment>
<dbReference type="InterPro" id="IPR009100">
    <property type="entry name" value="AcylCoA_DH/oxidase_NM_dom_sf"/>
</dbReference>
<dbReference type="InterPro" id="IPR013786">
    <property type="entry name" value="AcylCoA_DH/ox_N"/>
</dbReference>
<sequence>MDFNLDAQQQAVADVVSAVLDKHSDADDLWEQLVSAGVTTLAVPEELGGDGVGLLELATALTEMGRRAAITPALASIGMATGALLKCARADQQQRYLDAVSRGAILTVALNEPAQSMPTDPVTTLVDGRLNGTKVAVPYADHSEWMVVTTDAGAVCVPADASGMELVSTPSATGAPEFTVRFSDTPVADQDVLAGSQAHEVNDVVLAVVGAYGSGLMQGALRLTADYLAGRHQFGKPLTTFQLVAAQLADLYIASRTVDLAAKSAVYRLAGGDDAGNDLAVLGYWFATEAPQAMQLCHHLHGGIGVDISYPMARYYAATKDLVRLIGGSARRLDIVGAPCS</sequence>
<evidence type="ECO:0000256" key="2">
    <source>
        <dbReference type="ARBA" id="ARBA00009347"/>
    </source>
</evidence>
<evidence type="ECO:0000256" key="5">
    <source>
        <dbReference type="ARBA" id="ARBA00023002"/>
    </source>
</evidence>
<feature type="domain" description="Acyl-CoA dehydrogenase/oxidase N-terminal" evidence="7">
    <location>
        <begin position="12"/>
        <end position="103"/>
    </location>
</feature>
<name>A0A5S9R9R0_MYCVN</name>
<dbReference type="GO" id="GO:0050660">
    <property type="term" value="F:flavin adenine dinucleotide binding"/>
    <property type="evidence" value="ECO:0007669"/>
    <property type="project" value="InterPro"/>
</dbReference>
<accession>A0A5S9R9R0</accession>
<evidence type="ECO:0000313" key="9">
    <source>
        <dbReference type="Proteomes" id="UP000430146"/>
    </source>
</evidence>
<dbReference type="SUPFAM" id="SSF47203">
    <property type="entry name" value="Acyl-CoA dehydrogenase C-terminal domain-like"/>
    <property type="match status" value="1"/>
</dbReference>
<dbReference type="Gene3D" id="1.20.140.10">
    <property type="entry name" value="Butyryl-CoA Dehydrogenase, subunit A, domain 3"/>
    <property type="match status" value="1"/>
</dbReference>
<evidence type="ECO:0000256" key="3">
    <source>
        <dbReference type="ARBA" id="ARBA00022630"/>
    </source>
</evidence>
<evidence type="ECO:0000313" key="8">
    <source>
        <dbReference type="EMBL" id="CAA0137568.1"/>
    </source>
</evidence>
<reference evidence="8 9" key="1">
    <citation type="submission" date="2019-11" db="EMBL/GenBank/DDBJ databases">
        <authorList>
            <person name="Holert J."/>
        </authorList>
    </citation>
    <scope>NUCLEOTIDE SEQUENCE [LARGE SCALE GENOMIC DNA]</scope>
    <source>
        <strain evidence="8">BC8_1</strain>
    </source>
</reference>
<dbReference type="Pfam" id="PF02771">
    <property type="entry name" value="Acyl-CoA_dh_N"/>
    <property type="match status" value="1"/>
</dbReference>
<dbReference type="EC" id="1.3.99.-" evidence="8"/>
<keyword evidence="4" id="KW-0274">FAD</keyword>
<keyword evidence="5 8" id="KW-0560">Oxidoreductase</keyword>
<gene>
    <name evidence="8" type="ORF">AELLOGFF_02293</name>
</gene>
<evidence type="ECO:0000256" key="1">
    <source>
        <dbReference type="ARBA" id="ARBA00001974"/>
    </source>
</evidence>
<dbReference type="InterPro" id="IPR046373">
    <property type="entry name" value="Acyl-CoA_Oxase/DH_mid-dom_sf"/>
</dbReference>
<dbReference type="OrthoDB" id="4319499at2"/>
<evidence type="ECO:0000259" key="7">
    <source>
        <dbReference type="Pfam" id="PF02771"/>
    </source>
</evidence>
<dbReference type="RefSeq" id="WP_159235377.1">
    <property type="nucleotide sequence ID" value="NZ_CACSIP010000075.1"/>
</dbReference>
<dbReference type="Pfam" id="PF00441">
    <property type="entry name" value="Acyl-CoA_dh_1"/>
    <property type="match status" value="1"/>
</dbReference>
<dbReference type="Proteomes" id="UP000430146">
    <property type="component" value="Unassembled WGS sequence"/>
</dbReference>
<proteinExistence type="inferred from homology"/>
<organism evidence="8 9">
    <name type="scientific">Mycolicibacterium vanbaalenii</name>
    <name type="common">Mycobacterium vanbaalenii</name>
    <dbReference type="NCBI Taxonomy" id="110539"/>
    <lineage>
        <taxon>Bacteria</taxon>
        <taxon>Bacillati</taxon>
        <taxon>Actinomycetota</taxon>
        <taxon>Actinomycetes</taxon>
        <taxon>Mycobacteriales</taxon>
        <taxon>Mycobacteriaceae</taxon>
        <taxon>Mycolicibacterium</taxon>
    </lineage>
</organism>
<evidence type="ECO:0000259" key="6">
    <source>
        <dbReference type="Pfam" id="PF00441"/>
    </source>
</evidence>
<keyword evidence="9" id="KW-1185">Reference proteome</keyword>
<dbReference type="InterPro" id="IPR009075">
    <property type="entry name" value="AcylCo_DH/oxidase_C"/>
</dbReference>
<comment type="cofactor">
    <cofactor evidence="1">
        <name>FAD</name>
        <dbReference type="ChEBI" id="CHEBI:57692"/>
    </cofactor>
</comment>
<dbReference type="InterPro" id="IPR036250">
    <property type="entry name" value="AcylCo_DH-like_C"/>
</dbReference>
<dbReference type="PANTHER" id="PTHR43884:SF20">
    <property type="entry name" value="ACYL-COA DEHYDROGENASE FADE28"/>
    <property type="match status" value="1"/>
</dbReference>
<feature type="domain" description="Acyl-CoA dehydrogenase/oxidase C-terminal" evidence="6">
    <location>
        <begin position="209"/>
        <end position="320"/>
    </location>
</feature>
<dbReference type="GO" id="GO:0003995">
    <property type="term" value="F:acyl-CoA dehydrogenase activity"/>
    <property type="evidence" value="ECO:0007669"/>
    <property type="project" value="TreeGrafter"/>
</dbReference>
<dbReference type="Gene3D" id="2.40.110.10">
    <property type="entry name" value="Butyryl-CoA Dehydrogenase, subunit A, domain 2"/>
    <property type="match status" value="1"/>
</dbReference>
<protein>
    <submittedName>
        <fullName evidence="8">Acyl-CoA dehydrogenase FadE28</fullName>
        <ecNumber evidence="8">1.3.99.-</ecNumber>
    </submittedName>
</protein>